<comment type="caution">
    <text evidence="1">The sequence shown here is derived from an EMBL/GenBank/DDBJ whole genome shotgun (WGS) entry which is preliminary data.</text>
</comment>
<organism evidence="1 2">
    <name type="scientific">Neophaeococcomyces mojaviensis</name>
    <dbReference type="NCBI Taxonomy" id="3383035"/>
    <lineage>
        <taxon>Eukaryota</taxon>
        <taxon>Fungi</taxon>
        <taxon>Dikarya</taxon>
        <taxon>Ascomycota</taxon>
        <taxon>Pezizomycotina</taxon>
        <taxon>Eurotiomycetes</taxon>
        <taxon>Chaetothyriomycetidae</taxon>
        <taxon>Chaetothyriales</taxon>
        <taxon>Chaetothyriales incertae sedis</taxon>
        <taxon>Neophaeococcomyces</taxon>
    </lineage>
</organism>
<accession>A0ACC3A5Z0</accession>
<dbReference type="EMBL" id="JAPDRQ010000092">
    <property type="protein sequence ID" value="KAJ9655641.1"/>
    <property type="molecule type" value="Genomic_DNA"/>
</dbReference>
<reference evidence="1" key="1">
    <citation type="submission" date="2022-10" db="EMBL/GenBank/DDBJ databases">
        <title>Culturing micro-colonial fungi from biological soil crusts in the Mojave desert and describing Neophaeococcomyces mojavensis, and introducing the new genera and species Taxawa tesnikishii.</title>
        <authorList>
            <person name="Kurbessoian T."/>
            <person name="Stajich J.E."/>
        </authorList>
    </citation>
    <scope>NUCLEOTIDE SEQUENCE</scope>
    <source>
        <strain evidence="1">JES_112</strain>
    </source>
</reference>
<gene>
    <name evidence="1" type="ORF">H2198_005539</name>
</gene>
<keyword evidence="2" id="KW-1185">Reference proteome</keyword>
<dbReference type="Proteomes" id="UP001172386">
    <property type="component" value="Unassembled WGS sequence"/>
</dbReference>
<evidence type="ECO:0000313" key="1">
    <source>
        <dbReference type="EMBL" id="KAJ9655641.1"/>
    </source>
</evidence>
<sequence length="211" mass="23180">MGQPPHSPVSQPQRQHHQQDTPGMVLAWQKRNDQKDVHYLPSPGSSPEQPMGRWILHQRQQQAAEAILPYDRRQRSSTNTSTARHFSSRTVSARSDASGSLVAEARTPPLSDRSADGPHANRRTRRRDRAGSPGYANTPSSSSSGRESTSSSASATTSPRRLRAGRGVRARAPSPPDRGRSGYGRAEQDLCLLGVGMQFQSQIFWAEGRAY</sequence>
<protein>
    <submittedName>
        <fullName evidence="1">Uncharacterized protein</fullName>
    </submittedName>
</protein>
<proteinExistence type="predicted"/>
<evidence type="ECO:0000313" key="2">
    <source>
        <dbReference type="Proteomes" id="UP001172386"/>
    </source>
</evidence>
<name>A0ACC3A5Z0_9EURO</name>